<keyword evidence="7 12" id="KW-0648">Protein biosynthesis</keyword>
<evidence type="ECO:0000259" key="14">
    <source>
        <dbReference type="Pfam" id="PF00133"/>
    </source>
</evidence>
<dbReference type="CDD" id="cd07960">
    <property type="entry name" value="Anticodon_Ia_Ile_BEm"/>
    <property type="match status" value="1"/>
</dbReference>
<comment type="catalytic activity">
    <reaction evidence="10">
        <text>tRNA(Ile) + L-isoleucine + ATP = L-isoleucyl-tRNA(Ile) + AMP + diphosphate</text>
        <dbReference type="Rhea" id="RHEA:11060"/>
        <dbReference type="Rhea" id="RHEA-COMP:9666"/>
        <dbReference type="Rhea" id="RHEA-COMP:9695"/>
        <dbReference type="ChEBI" id="CHEBI:30616"/>
        <dbReference type="ChEBI" id="CHEBI:33019"/>
        <dbReference type="ChEBI" id="CHEBI:58045"/>
        <dbReference type="ChEBI" id="CHEBI:78442"/>
        <dbReference type="ChEBI" id="CHEBI:78528"/>
        <dbReference type="ChEBI" id="CHEBI:456215"/>
        <dbReference type="EC" id="6.1.1.5"/>
    </reaction>
</comment>
<dbReference type="InterPro" id="IPR014729">
    <property type="entry name" value="Rossmann-like_a/b/a_fold"/>
</dbReference>
<evidence type="ECO:0000313" key="17">
    <source>
        <dbReference type="Proteomes" id="UP000076580"/>
    </source>
</evidence>
<evidence type="ECO:0000256" key="8">
    <source>
        <dbReference type="ARBA" id="ARBA00023146"/>
    </source>
</evidence>
<dbReference type="InterPro" id="IPR002301">
    <property type="entry name" value="Ile-tRNA-ligase"/>
</dbReference>
<evidence type="ECO:0000256" key="11">
    <source>
        <dbReference type="ARBA" id="ARBA00068280"/>
    </source>
</evidence>
<dbReference type="Proteomes" id="UP000076580">
    <property type="component" value="Chromosome 02"/>
</dbReference>
<comment type="caution">
    <text evidence="16">The sequence shown here is derived from an EMBL/GenBank/DDBJ whole genome shotgun (WGS) entry which is preliminary data.</text>
</comment>
<dbReference type="PRINTS" id="PR00984">
    <property type="entry name" value="TRNASYNTHILE"/>
</dbReference>
<dbReference type="GO" id="GO:0006428">
    <property type="term" value="P:isoleucyl-tRNA aminoacylation"/>
    <property type="evidence" value="ECO:0007669"/>
    <property type="project" value="InterPro"/>
</dbReference>
<dbReference type="Gene3D" id="3.40.50.620">
    <property type="entry name" value="HUPs"/>
    <property type="match status" value="2"/>
</dbReference>
<dbReference type="Gene3D" id="1.10.730.20">
    <property type="match status" value="1"/>
</dbReference>
<dbReference type="InterPro" id="IPR009080">
    <property type="entry name" value="tRNAsynth_Ia_anticodon-bd"/>
</dbReference>
<evidence type="ECO:0000313" key="16">
    <source>
        <dbReference type="EMBL" id="KYK56734.1"/>
    </source>
</evidence>
<feature type="region of interest" description="Disordered" evidence="13">
    <location>
        <begin position="599"/>
        <end position="618"/>
    </location>
</feature>
<comment type="subcellular location">
    <subcellularLocation>
        <location evidence="1">Mitochondrion</location>
    </subcellularLocation>
</comment>
<reference evidence="16 17" key="1">
    <citation type="journal article" date="2016" name="Sci. Rep.">
        <title>Insights into Adaptations to a Near-Obligate Nematode Endoparasitic Lifestyle from the Finished Genome of Drechmeria coniospora.</title>
        <authorList>
            <person name="Zhang L."/>
            <person name="Zhou Z."/>
            <person name="Guo Q."/>
            <person name="Fokkens L."/>
            <person name="Miskei M."/>
            <person name="Pocsi I."/>
            <person name="Zhang W."/>
            <person name="Chen M."/>
            <person name="Wang L."/>
            <person name="Sun Y."/>
            <person name="Donzelli B.G."/>
            <person name="Gibson D.M."/>
            <person name="Nelson D.R."/>
            <person name="Luo J.G."/>
            <person name="Rep M."/>
            <person name="Liu H."/>
            <person name="Yang S."/>
            <person name="Wang J."/>
            <person name="Krasnoff S.B."/>
            <person name="Xu Y."/>
            <person name="Molnar I."/>
            <person name="Lin M."/>
        </authorList>
    </citation>
    <scope>NUCLEOTIDE SEQUENCE [LARGE SCALE GENOMIC DNA]</scope>
    <source>
        <strain evidence="16 17">ARSEF 6962</strain>
    </source>
</reference>
<dbReference type="PANTHER" id="PTHR42765">
    <property type="entry name" value="SOLEUCYL-TRNA SYNTHETASE"/>
    <property type="match status" value="1"/>
</dbReference>
<evidence type="ECO:0000256" key="7">
    <source>
        <dbReference type="ARBA" id="ARBA00022917"/>
    </source>
</evidence>
<accession>A0A151GI05</accession>
<dbReference type="STRING" id="98403.A0A151GI05"/>
<dbReference type="InterPro" id="IPR013155">
    <property type="entry name" value="M/V/L/I-tRNA-synth_anticd-bd"/>
</dbReference>
<evidence type="ECO:0000256" key="3">
    <source>
        <dbReference type="ARBA" id="ARBA00013165"/>
    </source>
</evidence>
<dbReference type="Pfam" id="PF00133">
    <property type="entry name" value="tRNA-synt_1"/>
    <property type="match status" value="1"/>
</dbReference>
<organism evidence="16 17">
    <name type="scientific">Drechmeria coniospora</name>
    <name type="common">Nematophagous fungus</name>
    <name type="synonym">Meria coniospora</name>
    <dbReference type="NCBI Taxonomy" id="98403"/>
    <lineage>
        <taxon>Eukaryota</taxon>
        <taxon>Fungi</taxon>
        <taxon>Dikarya</taxon>
        <taxon>Ascomycota</taxon>
        <taxon>Pezizomycotina</taxon>
        <taxon>Sordariomycetes</taxon>
        <taxon>Hypocreomycetidae</taxon>
        <taxon>Hypocreales</taxon>
        <taxon>Ophiocordycipitaceae</taxon>
        <taxon>Drechmeria</taxon>
    </lineage>
</organism>
<feature type="domain" description="Aminoacyl-tRNA synthetase class Ia" evidence="14">
    <location>
        <begin position="30"/>
        <end position="656"/>
    </location>
</feature>
<dbReference type="GO" id="GO:0000049">
    <property type="term" value="F:tRNA binding"/>
    <property type="evidence" value="ECO:0007669"/>
    <property type="project" value="InterPro"/>
</dbReference>
<evidence type="ECO:0000256" key="4">
    <source>
        <dbReference type="ARBA" id="ARBA00022598"/>
    </source>
</evidence>
<dbReference type="InterPro" id="IPR002300">
    <property type="entry name" value="aa-tRNA-synth_Ia"/>
</dbReference>
<name>A0A151GI05_DRECN</name>
<dbReference type="PROSITE" id="PS00178">
    <property type="entry name" value="AA_TRNA_LIGASE_I"/>
    <property type="match status" value="1"/>
</dbReference>
<dbReference type="SUPFAM" id="SSF50677">
    <property type="entry name" value="ValRS/IleRS/LeuRS editing domain"/>
    <property type="match status" value="1"/>
</dbReference>
<keyword evidence="4 12" id="KW-0436">Ligase</keyword>
<dbReference type="GO" id="GO:0032543">
    <property type="term" value="P:mitochondrial translation"/>
    <property type="evidence" value="ECO:0007669"/>
    <property type="project" value="EnsemblFungi"/>
</dbReference>
<proteinExistence type="inferred from homology"/>
<dbReference type="GO" id="GO:0005524">
    <property type="term" value="F:ATP binding"/>
    <property type="evidence" value="ECO:0007669"/>
    <property type="project" value="UniProtKB-KW"/>
</dbReference>
<keyword evidence="17" id="KW-1185">Reference proteome</keyword>
<protein>
    <recommendedName>
        <fullName evidence="11">Isoleucine--tRNA ligase, mitochondrial</fullName>
        <ecNumber evidence="3">6.1.1.5</ecNumber>
    </recommendedName>
    <alternativeName>
        <fullName evidence="9">Isoleucyl-tRNA synthetase</fullName>
    </alternativeName>
</protein>
<evidence type="ECO:0000256" key="1">
    <source>
        <dbReference type="ARBA" id="ARBA00004173"/>
    </source>
</evidence>
<dbReference type="FunCoup" id="A0A151GI05">
    <property type="interactions" value="686"/>
</dbReference>
<dbReference type="InParanoid" id="A0A151GI05"/>
<comment type="similarity">
    <text evidence="2 12">Belongs to the class-I aminoacyl-tRNA synthetase family.</text>
</comment>
<dbReference type="GO" id="GO:0002161">
    <property type="term" value="F:aminoacyl-tRNA deacylase activity"/>
    <property type="evidence" value="ECO:0007669"/>
    <property type="project" value="InterPro"/>
</dbReference>
<dbReference type="EC" id="6.1.1.5" evidence="3"/>
<evidence type="ECO:0000256" key="13">
    <source>
        <dbReference type="SAM" id="MobiDB-lite"/>
    </source>
</evidence>
<sequence length="948" mass="104488">MCRVLPPSWAKPVARPNPKLRQQFLRSCTEDLYQWQTAHRPPADPFILHDGPPYANGALHIGHAINKILKDMILRVQVQNGKRVIYRPGWDCHGLPIEMNALGGSPARGLSPVKVRGVARRLASKAMKDQMKGFQSFAVMADWGNSWTTMDREFEIRQLQVFQKMVRHGLIYRKHKPVFWSISSGTALAEAELEYRDDHVSHAAYVKFPIVSHSSRITDLANFGGPLFAVIWTTTPWTLPANKAIAVHDDVGYSVLRVGKNALLVADGRVEAMREYIHDFEVLVSAIPGSLLTGLKYRNKLAGKGAPEQPIIHADFVSADSGTGLVHLAPGHGQDDYEVCSRLGIHAFAPITDEGRFTDDAYPDQPELLTSAPPILEGGSQAVLGLVGEDVLGVHKLCHKYPYDWRTKQPVVVRATAQWFADVGSIKEGSLEALDQVSFVPEFGKNRLESFVKGRSEWCISRQRSWGVPIPALYDAGGTSVMTDDTVRHIISVMRERTADAWFSDAPDDPAWVPPALAGSYRRGTDTMDVWFDSGSSWTEVDGQADMYVEGSDQHRGWFQSSLLTYTAAQKAAGKMDNEVAPPFKTLITHGFTLDADGKKMSKSQGNTIRPDEIMDGQLLPPIKGKGAGTDGPRFDALGPDMLRLWAASSDYTSDILVGPSILAPVHNALVKYRTILKMILGSLHQSARQAPLTKLDQIALMQLTDTMDRVWDDANRYEFHKATGLINRWVATDLSAFYLEALKDRLYCGDGGGALEPIFVGFLRMLAPITPVLVEEAWSHRPSWMADDGTLQNPARQRFDLPVIDSSRLTVDQGRLRQDVPVLLSVHDAVKAGLGQAREAKAVGSSLQCSVTITTGDRTIASVLESYMDELDTMFVVSNVDLNVATADAPGWCYSKNFDVQGETKGTVHVFPPKQDKCPRCWRYLADEAESLCGRCEEVVGAMGGAA</sequence>
<evidence type="ECO:0000256" key="5">
    <source>
        <dbReference type="ARBA" id="ARBA00022741"/>
    </source>
</evidence>
<dbReference type="SUPFAM" id="SSF47323">
    <property type="entry name" value="Anticodon-binding domain of a subclass of class I aminoacyl-tRNA synthetases"/>
    <property type="match status" value="1"/>
</dbReference>
<gene>
    <name evidence="16" type="ORF">DCS_03740</name>
</gene>
<dbReference type="Gene3D" id="3.90.740.10">
    <property type="entry name" value="Valyl/Leucyl/Isoleucyl-tRNA synthetase, editing domain"/>
    <property type="match status" value="1"/>
</dbReference>
<keyword evidence="8 12" id="KW-0030">Aminoacyl-tRNA synthetase</keyword>
<dbReference type="InterPro" id="IPR050081">
    <property type="entry name" value="Ile-tRNA_ligase"/>
</dbReference>
<dbReference type="EMBL" id="LAYC01000002">
    <property type="protein sequence ID" value="KYK56734.1"/>
    <property type="molecule type" value="Genomic_DNA"/>
</dbReference>
<dbReference type="GO" id="GO:0004822">
    <property type="term" value="F:isoleucine-tRNA ligase activity"/>
    <property type="evidence" value="ECO:0007669"/>
    <property type="project" value="UniProtKB-EC"/>
</dbReference>
<feature type="domain" description="Methionyl/Valyl/Leucyl/Isoleucyl-tRNA synthetase anticodon-binding" evidence="15">
    <location>
        <begin position="697"/>
        <end position="787"/>
    </location>
</feature>
<evidence type="ECO:0000256" key="9">
    <source>
        <dbReference type="ARBA" id="ARBA00032665"/>
    </source>
</evidence>
<evidence type="ECO:0000259" key="15">
    <source>
        <dbReference type="Pfam" id="PF08264"/>
    </source>
</evidence>
<dbReference type="InterPro" id="IPR001412">
    <property type="entry name" value="aa-tRNA-synth_I_CS"/>
</dbReference>
<evidence type="ECO:0000256" key="6">
    <source>
        <dbReference type="ARBA" id="ARBA00022840"/>
    </source>
</evidence>
<dbReference type="AlphaFoldDB" id="A0A151GI05"/>
<evidence type="ECO:0000256" key="12">
    <source>
        <dbReference type="RuleBase" id="RU363035"/>
    </source>
</evidence>
<evidence type="ECO:0000256" key="10">
    <source>
        <dbReference type="ARBA" id="ARBA00048359"/>
    </source>
</evidence>
<dbReference type="GeneID" id="63716383"/>
<dbReference type="PANTHER" id="PTHR42765:SF1">
    <property type="entry name" value="ISOLEUCINE--TRNA LIGASE, MITOCHONDRIAL"/>
    <property type="match status" value="1"/>
</dbReference>
<dbReference type="SUPFAM" id="SSF52374">
    <property type="entry name" value="Nucleotidylyl transferase"/>
    <property type="match status" value="1"/>
</dbReference>
<dbReference type="InterPro" id="IPR033708">
    <property type="entry name" value="Anticodon_Ile_BEm"/>
</dbReference>
<evidence type="ECO:0000256" key="2">
    <source>
        <dbReference type="ARBA" id="ARBA00005594"/>
    </source>
</evidence>
<dbReference type="GO" id="GO:0005739">
    <property type="term" value="C:mitochondrion"/>
    <property type="evidence" value="ECO:0007669"/>
    <property type="project" value="UniProtKB-SubCell"/>
</dbReference>
<dbReference type="RefSeq" id="XP_040656086.1">
    <property type="nucleotide sequence ID" value="XM_040801053.1"/>
</dbReference>
<dbReference type="NCBIfam" id="TIGR00392">
    <property type="entry name" value="ileS"/>
    <property type="match status" value="1"/>
</dbReference>
<keyword evidence="5 12" id="KW-0547">Nucleotide-binding</keyword>
<dbReference type="Pfam" id="PF08264">
    <property type="entry name" value="Anticodon_1"/>
    <property type="match status" value="1"/>
</dbReference>
<dbReference type="InterPro" id="IPR009008">
    <property type="entry name" value="Val/Leu/Ile-tRNA-synth_edit"/>
</dbReference>
<keyword evidence="6 12" id="KW-0067">ATP-binding</keyword>
<dbReference type="FunFam" id="3.40.50.620:FF:000111">
    <property type="entry name" value="Mitochondrial isoleucyl-tRNA synthetase"/>
    <property type="match status" value="1"/>
</dbReference>